<dbReference type="Proteomes" id="UP000236584">
    <property type="component" value="Chromosome"/>
</dbReference>
<evidence type="ECO:0000313" key="7">
    <source>
        <dbReference type="Proteomes" id="UP000236584"/>
    </source>
</evidence>
<evidence type="ECO:0000256" key="1">
    <source>
        <dbReference type="ARBA" id="ARBA00023015"/>
    </source>
</evidence>
<dbReference type="AlphaFoldDB" id="A0A2I8VJ80"/>
<dbReference type="InterPro" id="IPR031803">
    <property type="entry name" value="BAT_GAF/HTH-assoc"/>
</dbReference>
<evidence type="ECO:0000256" key="3">
    <source>
        <dbReference type="SAM" id="MobiDB-lite"/>
    </source>
</evidence>
<dbReference type="KEGG" id="srub:C2R22_10310"/>
<evidence type="ECO:0000259" key="5">
    <source>
        <dbReference type="Pfam" id="PF15915"/>
    </source>
</evidence>
<dbReference type="PANTHER" id="PTHR34236">
    <property type="entry name" value="DIMETHYL SULFOXIDE REDUCTASE TRANSCRIPTIONAL ACTIVATOR"/>
    <property type="match status" value="1"/>
</dbReference>
<gene>
    <name evidence="6" type="ORF">C2R22_10310</name>
</gene>
<sequence>MSEARTCGRERHTHCVSVSRRESRVTGLACDALFSSRGRHAGHITESPIPHTDMSVPDDTERTDPQSSEEQRDRGDTAVVLECTIPASDVAFEGVLEAFPDVVVEAERLVPTNHSPLPYLWTDDGCDERFREVLVSEPAVDRVWKIATFSEGALYRLRWNEGRGRFLDWLADSHESMAVLEASATDGEWTIKFRFPDRSALSDFRSFYQSNGIDVQILRLYDLTQPKLGQYNVTEKQREALVRALEMGHFDIPREATQTEVAESLGITAKSVSERLRRGQVNLISNSLNIGGPTGVGIDGEDDHRDM</sequence>
<feature type="compositionally biased region" description="Basic and acidic residues" evidence="3">
    <location>
        <begin position="59"/>
        <end position="75"/>
    </location>
</feature>
<name>A0A2I8VJ80_9EURY</name>
<dbReference type="EMBL" id="CP026309">
    <property type="protein sequence ID" value="AUV81993.1"/>
    <property type="molecule type" value="Genomic_DNA"/>
</dbReference>
<feature type="region of interest" description="Disordered" evidence="3">
    <location>
        <begin position="41"/>
        <end position="75"/>
    </location>
</feature>
<feature type="domain" description="HTH bat-type" evidence="4">
    <location>
        <begin position="234"/>
        <end position="284"/>
    </location>
</feature>
<evidence type="ECO:0008006" key="8">
    <source>
        <dbReference type="Google" id="ProtNLM"/>
    </source>
</evidence>
<feature type="domain" description="Bacterioopsin transcriptional activator GAF and HTH associated" evidence="5">
    <location>
        <begin position="76"/>
        <end position="217"/>
    </location>
</feature>
<dbReference type="Pfam" id="PF04967">
    <property type="entry name" value="HTH_10"/>
    <property type="match status" value="1"/>
</dbReference>
<keyword evidence="2" id="KW-0804">Transcription</keyword>
<evidence type="ECO:0000256" key="2">
    <source>
        <dbReference type="ARBA" id="ARBA00023163"/>
    </source>
</evidence>
<keyword evidence="7" id="KW-1185">Reference proteome</keyword>
<organism evidence="6 7">
    <name type="scientific">Salinigranum rubrum</name>
    <dbReference type="NCBI Taxonomy" id="755307"/>
    <lineage>
        <taxon>Archaea</taxon>
        <taxon>Methanobacteriati</taxon>
        <taxon>Methanobacteriota</taxon>
        <taxon>Stenosarchaea group</taxon>
        <taxon>Halobacteria</taxon>
        <taxon>Halobacteriales</taxon>
        <taxon>Haloferacaceae</taxon>
        <taxon>Salinigranum</taxon>
    </lineage>
</organism>
<accession>A0A2I8VJ80</accession>
<evidence type="ECO:0000313" key="6">
    <source>
        <dbReference type="EMBL" id="AUV81993.1"/>
    </source>
</evidence>
<dbReference type="PANTHER" id="PTHR34236:SF1">
    <property type="entry name" value="DIMETHYL SULFOXIDE REDUCTASE TRANSCRIPTIONAL ACTIVATOR"/>
    <property type="match status" value="1"/>
</dbReference>
<keyword evidence="1" id="KW-0805">Transcription regulation</keyword>
<proteinExistence type="predicted"/>
<reference evidence="6 7" key="1">
    <citation type="submission" date="2018-01" db="EMBL/GenBank/DDBJ databases">
        <title>Complete genome sequence of Salinigranum rubrum GX10T, an extremely halophilic archaeon isolated from a marine solar saltern.</title>
        <authorList>
            <person name="Han S."/>
        </authorList>
    </citation>
    <scope>NUCLEOTIDE SEQUENCE [LARGE SCALE GENOMIC DNA]</scope>
    <source>
        <strain evidence="6 7">GX10</strain>
    </source>
</reference>
<dbReference type="Pfam" id="PF15915">
    <property type="entry name" value="BAT"/>
    <property type="match status" value="1"/>
</dbReference>
<dbReference type="InterPro" id="IPR007050">
    <property type="entry name" value="HTH_bacterioopsin"/>
</dbReference>
<evidence type="ECO:0000259" key="4">
    <source>
        <dbReference type="Pfam" id="PF04967"/>
    </source>
</evidence>
<protein>
    <recommendedName>
        <fullName evidence="8">HTH bat-type domain-containing protein</fullName>
    </recommendedName>
</protein>